<evidence type="ECO:0000256" key="4">
    <source>
        <dbReference type="ARBA" id="ARBA00023136"/>
    </source>
</evidence>
<feature type="transmembrane region" description="Helical" evidence="7">
    <location>
        <begin position="91"/>
        <end position="116"/>
    </location>
</feature>
<keyword evidence="4 7" id="KW-0472">Membrane</keyword>
<feature type="region of interest" description="Disordered" evidence="6">
    <location>
        <begin position="354"/>
        <end position="380"/>
    </location>
</feature>
<evidence type="ECO:0000256" key="2">
    <source>
        <dbReference type="ARBA" id="ARBA00022692"/>
    </source>
</evidence>
<dbReference type="PANTHER" id="PTHR33048:SF123">
    <property type="entry name" value="INTEGRAL MEMBRANE PROTEIN"/>
    <property type="match status" value="1"/>
</dbReference>
<keyword evidence="10" id="KW-1185">Reference proteome</keyword>
<dbReference type="PANTHER" id="PTHR33048">
    <property type="entry name" value="PTH11-LIKE INTEGRAL MEMBRANE PROTEIN (AFU_ORTHOLOGUE AFUA_5G11245)"/>
    <property type="match status" value="1"/>
</dbReference>
<sequence>MGHIVYVANGRDQGPVISRVSMAMYTMAVAVVALRCFTRGYIVKKFGLDDLFIAIAVTLGAAQTVTIILQIEHGQGRHASELHVEQFDEMLMYQWINMLIYFVANWTVKMSILALYYRIGYGKQGLPWIVQSPAVWTVAAFMTAFSSSVFLTQLFICTPISRVWDVEAQPDGCINAAMFMVISGAINVVTDIVLLVFPLPLIWVIKFNKRQRTALAVILSIGVIPVVASSMRLCEIVMSDSPIRPGSTWQEVDFSWGWSWVPVWSQIEVDIGILAASLPSLSPLLKQVFNCPHRTATPSEVPTIPGYRGSWGKKNLVSIDDDDDLEKGTGGAFDFDGERRLTVTEKEMGKAMDMGNSYFDDSTSDVGERDSVYPESMGRPSIGVTRTADVRVLTRTDVPRIVEYKKL</sequence>
<keyword evidence="2 7" id="KW-0812">Transmembrane</keyword>
<reference evidence="9" key="2">
    <citation type="submission" date="2020-08" db="EMBL/GenBank/DDBJ databases">
        <title>Draft Genome Sequence of Cumin Blight Pathogen Alternaria burnsii.</title>
        <authorList>
            <person name="Feng Z."/>
        </authorList>
    </citation>
    <scope>NUCLEOTIDE SEQUENCE</scope>
    <source>
        <strain evidence="9">CBS107.38</strain>
    </source>
</reference>
<dbReference type="EMBL" id="JAAABM010000005">
    <property type="protein sequence ID" value="KAF7677671.1"/>
    <property type="molecule type" value="Genomic_DNA"/>
</dbReference>
<dbReference type="RefSeq" id="XP_038787849.1">
    <property type="nucleotide sequence ID" value="XM_038929577.1"/>
</dbReference>
<dbReference type="Pfam" id="PF20684">
    <property type="entry name" value="Fung_rhodopsin"/>
    <property type="match status" value="1"/>
</dbReference>
<gene>
    <name evidence="9" type="ORF">GT037_004530</name>
</gene>
<reference evidence="9" key="1">
    <citation type="submission" date="2020-01" db="EMBL/GenBank/DDBJ databases">
        <authorList>
            <person name="Feng Z.H.Z."/>
        </authorList>
    </citation>
    <scope>NUCLEOTIDE SEQUENCE</scope>
    <source>
        <strain evidence="9">CBS107.38</strain>
    </source>
</reference>
<evidence type="ECO:0000256" key="7">
    <source>
        <dbReference type="SAM" id="Phobius"/>
    </source>
</evidence>
<dbReference type="AlphaFoldDB" id="A0A8H7B5S7"/>
<evidence type="ECO:0000313" key="10">
    <source>
        <dbReference type="Proteomes" id="UP000596902"/>
    </source>
</evidence>
<dbReference type="InterPro" id="IPR049326">
    <property type="entry name" value="Rhodopsin_dom_fungi"/>
</dbReference>
<organism evidence="9 10">
    <name type="scientific">Alternaria burnsii</name>
    <dbReference type="NCBI Taxonomy" id="1187904"/>
    <lineage>
        <taxon>Eukaryota</taxon>
        <taxon>Fungi</taxon>
        <taxon>Dikarya</taxon>
        <taxon>Ascomycota</taxon>
        <taxon>Pezizomycotina</taxon>
        <taxon>Dothideomycetes</taxon>
        <taxon>Pleosporomycetidae</taxon>
        <taxon>Pleosporales</taxon>
        <taxon>Pleosporineae</taxon>
        <taxon>Pleosporaceae</taxon>
        <taxon>Alternaria</taxon>
        <taxon>Alternaria sect. Alternaria</taxon>
    </lineage>
</organism>
<feature type="transmembrane region" description="Helical" evidence="7">
    <location>
        <begin position="20"/>
        <end position="38"/>
    </location>
</feature>
<evidence type="ECO:0000259" key="8">
    <source>
        <dbReference type="Pfam" id="PF20684"/>
    </source>
</evidence>
<evidence type="ECO:0000256" key="3">
    <source>
        <dbReference type="ARBA" id="ARBA00022989"/>
    </source>
</evidence>
<feature type="domain" description="Rhodopsin" evidence="8">
    <location>
        <begin position="34"/>
        <end position="286"/>
    </location>
</feature>
<proteinExistence type="inferred from homology"/>
<feature type="transmembrane region" description="Helical" evidence="7">
    <location>
        <begin position="176"/>
        <end position="202"/>
    </location>
</feature>
<evidence type="ECO:0000256" key="1">
    <source>
        <dbReference type="ARBA" id="ARBA00004141"/>
    </source>
</evidence>
<comment type="similarity">
    <text evidence="5">Belongs to the SAT4 family.</text>
</comment>
<comment type="subcellular location">
    <subcellularLocation>
        <location evidence="1">Membrane</location>
        <topology evidence="1">Multi-pass membrane protein</topology>
    </subcellularLocation>
</comment>
<name>A0A8H7B5S7_9PLEO</name>
<feature type="transmembrane region" description="Helical" evidence="7">
    <location>
        <begin position="128"/>
        <end position="156"/>
    </location>
</feature>
<dbReference type="OrthoDB" id="5273647at2759"/>
<accession>A0A8H7B5S7</accession>
<dbReference type="InterPro" id="IPR052337">
    <property type="entry name" value="SAT4-like"/>
</dbReference>
<feature type="transmembrane region" description="Helical" evidence="7">
    <location>
        <begin position="214"/>
        <end position="233"/>
    </location>
</feature>
<dbReference type="GeneID" id="62202755"/>
<dbReference type="GO" id="GO:0016020">
    <property type="term" value="C:membrane"/>
    <property type="evidence" value="ECO:0007669"/>
    <property type="project" value="UniProtKB-SubCell"/>
</dbReference>
<feature type="transmembrane region" description="Helical" evidence="7">
    <location>
        <begin position="50"/>
        <end position="71"/>
    </location>
</feature>
<evidence type="ECO:0000256" key="6">
    <source>
        <dbReference type="SAM" id="MobiDB-lite"/>
    </source>
</evidence>
<protein>
    <recommendedName>
        <fullName evidence="8">Rhodopsin domain-containing protein</fullName>
    </recommendedName>
</protein>
<dbReference type="Proteomes" id="UP000596902">
    <property type="component" value="Unassembled WGS sequence"/>
</dbReference>
<comment type="caution">
    <text evidence="9">The sequence shown here is derived from an EMBL/GenBank/DDBJ whole genome shotgun (WGS) entry which is preliminary data.</text>
</comment>
<evidence type="ECO:0000313" key="9">
    <source>
        <dbReference type="EMBL" id="KAF7677671.1"/>
    </source>
</evidence>
<evidence type="ECO:0000256" key="5">
    <source>
        <dbReference type="ARBA" id="ARBA00038359"/>
    </source>
</evidence>
<keyword evidence="3 7" id="KW-1133">Transmembrane helix</keyword>